<keyword evidence="4" id="KW-1185">Reference proteome</keyword>
<sequence length="376" mass="42620">MRRLKMEELHQVPGQAHHTRFHIPDNNYISNFTLHVTFATPYETISGDILPPSTTKNICTLSNNFRLAAARNPLSGSRDSKRSFASSPHKLYATHSKTPIFVLQAKPRKGGAEMAEQPAKKQRTHPTYELLYHPGIPGRGEFIRLACQAAGVPYTDIANEDSKNGYGEAQKICMNDGLESSDGNPPVFSPPALRVKDGEKVLVISQTPNILIYLGDKLGLVPEGDEKYYVQQLALTALDLNNEIHDTHHPLAVSKYYEDQKDAALEKAKDVRETRIPKFLNYFERQLKWNASAGQHKYLVGDKLTYADLTVWQILDGAKFAFPKELEARSKEFPEVLGTFYESVKQEKGIKEYLASERRLKYSMGVFRYYPELDRQ</sequence>
<keyword evidence="3" id="KW-0808">Transferase</keyword>
<accession>A0A8H6VFK1</accession>
<comment type="caution">
    <text evidence="3">The sequence shown here is derived from an EMBL/GenBank/DDBJ whole genome shotgun (WGS) entry which is preliminary data.</text>
</comment>
<dbReference type="Gene3D" id="3.40.30.10">
    <property type="entry name" value="Glutaredoxin"/>
    <property type="match status" value="1"/>
</dbReference>
<reference evidence="3" key="1">
    <citation type="submission" date="2020-04" db="EMBL/GenBank/DDBJ databases">
        <title>Draft genome resource of the tomato pathogen Pseudocercospora fuligena.</title>
        <authorList>
            <person name="Zaccaron A."/>
        </authorList>
    </citation>
    <scope>NUCLEOTIDE SEQUENCE</scope>
    <source>
        <strain evidence="3">PF001</strain>
    </source>
</reference>
<dbReference type="InterPro" id="IPR036249">
    <property type="entry name" value="Thioredoxin-like_sf"/>
</dbReference>
<dbReference type="PROSITE" id="PS50404">
    <property type="entry name" value="GST_NTER"/>
    <property type="match status" value="1"/>
</dbReference>
<dbReference type="EMBL" id="JABCIY010000258">
    <property type="protein sequence ID" value="KAF7186299.1"/>
    <property type="molecule type" value="Genomic_DNA"/>
</dbReference>
<dbReference type="Pfam" id="PF14497">
    <property type="entry name" value="GST_C_3"/>
    <property type="match status" value="1"/>
</dbReference>
<organism evidence="3 4">
    <name type="scientific">Pseudocercospora fuligena</name>
    <dbReference type="NCBI Taxonomy" id="685502"/>
    <lineage>
        <taxon>Eukaryota</taxon>
        <taxon>Fungi</taxon>
        <taxon>Dikarya</taxon>
        <taxon>Ascomycota</taxon>
        <taxon>Pezizomycotina</taxon>
        <taxon>Dothideomycetes</taxon>
        <taxon>Dothideomycetidae</taxon>
        <taxon>Mycosphaerellales</taxon>
        <taxon>Mycosphaerellaceae</taxon>
        <taxon>Pseudocercospora</taxon>
    </lineage>
</organism>
<dbReference type="AlphaFoldDB" id="A0A8H6VFK1"/>
<name>A0A8H6VFK1_9PEZI</name>
<dbReference type="InterPro" id="IPR036282">
    <property type="entry name" value="Glutathione-S-Trfase_C_sf"/>
</dbReference>
<dbReference type="SUPFAM" id="SSF47616">
    <property type="entry name" value="GST C-terminal domain-like"/>
    <property type="match status" value="1"/>
</dbReference>
<dbReference type="PANTHER" id="PTHR11571:SF263">
    <property type="entry name" value="GLUTATHIONE S-TRANSFERASE"/>
    <property type="match status" value="1"/>
</dbReference>
<gene>
    <name evidence="3" type="ORF">HII31_12374</name>
</gene>
<protein>
    <submittedName>
        <fullName evidence="3">Glutathione S-transferase</fullName>
    </submittedName>
</protein>
<dbReference type="SUPFAM" id="SSF52833">
    <property type="entry name" value="Thioredoxin-like"/>
    <property type="match status" value="1"/>
</dbReference>
<dbReference type="PANTHER" id="PTHR11571">
    <property type="entry name" value="GLUTATHIONE S-TRANSFERASE"/>
    <property type="match status" value="1"/>
</dbReference>
<dbReference type="InterPro" id="IPR004045">
    <property type="entry name" value="Glutathione_S-Trfase_N"/>
</dbReference>
<dbReference type="GO" id="GO:0006749">
    <property type="term" value="P:glutathione metabolic process"/>
    <property type="evidence" value="ECO:0007669"/>
    <property type="project" value="TreeGrafter"/>
</dbReference>
<dbReference type="CDD" id="cd03192">
    <property type="entry name" value="GST_C_Sigma_like"/>
    <property type="match status" value="1"/>
</dbReference>
<dbReference type="OrthoDB" id="414243at2759"/>
<dbReference type="FunFam" id="1.20.1050.10:FF:000051">
    <property type="entry name" value="Glutathione S-transferase"/>
    <property type="match status" value="1"/>
</dbReference>
<dbReference type="InterPro" id="IPR010987">
    <property type="entry name" value="Glutathione-S-Trfase_C-like"/>
</dbReference>
<dbReference type="InterPro" id="IPR050213">
    <property type="entry name" value="GST_superfamily"/>
</dbReference>
<dbReference type="GO" id="GO:0004364">
    <property type="term" value="F:glutathione transferase activity"/>
    <property type="evidence" value="ECO:0007669"/>
    <property type="project" value="TreeGrafter"/>
</dbReference>
<feature type="domain" description="GST C-terminal" evidence="2">
    <location>
        <begin position="223"/>
        <end position="373"/>
    </location>
</feature>
<dbReference type="Proteomes" id="UP000660729">
    <property type="component" value="Unassembled WGS sequence"/>
</dbReference>
<evidence type="ECO:0000259" key="2">
    <source>
        <dbReference type="PROSITE" id="PS50405"/>
    </source>
</evidence>
<proteinExistence type="predicted"/>
<evidence type="ECO:0000313" key="3">
    <source>
        <dbReference type="EMBL" id="KAF7186299.1"/>
    </source>
</evidence>
<dbReference type="PROSITE" id="PS50405">
    <property type="entry name" value="GST_CTER"/>
    <property type="match status" value="1"/>
</dbReference>
<evidence type="ECO:0000259" key="1">
    <source>
        <dbReference type="PROSITE" id="PS50404"/>
    </source>
</evidence>
<evidence type="ECO:0000313" key="4">
    <source>
        <dbReference type="Proteomes" id="UP000660729"/>
    </source>
</evidence>
<dbReference type="InterPro" id="IPR004046">
    <property type="entry name" value="GST_C"/>
</dbReference>
<dbReference type="Gene3D" id="1.20.1050.10">
    <property type="match status" value="1"/>
</dbReference>
<feature type="domain" description="GST N-terminal" evidence="1">
    <location>
        <begin position="127"/>
        <end position="222"/>
    </location>
</feature>